<feature type="compositionally biased region" description="Low complexity" evidence="1">
    <location>
        <begin position="418"/>
        <end position="435"/>
    </location>
</feature>
<dbReference type="Pfam" id="PF05508">
    <property type="entry name" value="Ran-binding"/>
    <property type="match status" value="1"/>
</dbReference>
<sequence length="480" mass="51044">VDVISGTSAHASPWRIHGASIPGAELELHGVLGHTMPHTKLSTILAQLLDLKTELETKVRMLALPIDIFARHVTQSNTALQEAVGVAIKVLHDIDAFQDLLTQQEVQQARRSVALHAAAPRDDRLSSVAVRQQLRKLIQSLDGVLPYLTLAISAVGLLSSAGVPAVSPSRYAQASHSLLSQQLPGEVVYSLDQVAWYRQSSLRPQAGVPPQMSEVFPLCTLSLVRGQAPFSFQLSIQQGLDDGRFHDEEESAESIALQVSDLSWVEWGSSQSLSHGSGQFKPALILHFDAPSSGTDRQGAARAATCYAIQIRDQLDEGYEDAASTSGGSPSPSASSSSSEESAVKGAEDPAGLPGSTGDQAQEWGTLGCLEYVIKLCALESREQACHTTLQDERIQLGFQTGTCQAPAPGARPSAQSPWHPAVAPVPVSAAQTPPQDLGAAQLASELGRRLAFTPSPVLQPPRRRSAARSRSSLSKARQA</sequence>
<evidence type="ECO:0000256" key="1">
    <source>
        <dbReference type="SAM" id="MobiDB-lite"/>
    </source>
</evidence>
<dbReference type="EMBL" id="GDKF01003482">
    <property type="protein sequence ID" value="JAT75140.1"/>
    <property type="molecule type" value="Transcribed_RNA"/>
</dbReference>
<protein>
    <submittedName>
        <fullName evidence="2">Uncharacterized protein</fullName>
    </submittedName>
</protein>
<dbReference type="GO" id="GO:0005737">
    <property type="term" value="C:cytoplasm"/>
    <property type="evidence" value="ECO:0007669"/>
    <property type="project" value="TreeGrafter"/>
</dbReference>
<dbReference type="AlphaFoldDB" id="A0A1D2A7G0"/>
<proteinExistence type="predicted"/>
<feature type="region of interest" description="Disordered" evidence="1">
    <location>
        <begin position="452"/>
        <end position="480"/>
    </location>
</feature>
<feature type="compositionally biased region" description="Low complexity" evidence="1">
    <location>
        <begin position="322"/>
        <end position="341"/>
    </location>
</feature>
<feature type="compositionally biased region" description="Low complexity" evidence="1">
    <location>
        <begin position="469"/>
        <end position="480"/>
    </location>
</feature>
<accession>A0A1D2A7G0</accession>
<name>A0A1D2A7G0_AUXPR</name>
<feature type="region of interest" description="Disordered" evidence="1">
    <location>
        <begin position="406"/>
        <end position="437"/>
    </location>
</feature>
<gene>
    <name evidence="2" type="ORF">g.41097</name>
</gene>
<organism evidence="2">
    <name type="scientific">Auxenochlorella protothecoides</name>
    <name type="common">Green microalga</name>
    <name type="synonym">Chlorella protothecoides</name>
    <dbReference type="NCBI Taxonomy" id="3075"/>
    <lineage>
        <taxon>Eukaryota</taxon>
        <taxon>Viridiplantae</taxon>
        <taxon>Chlorophyta</taxon>
        <taxon>core chlorophytes</taxon>
        <taxon>Trebouxiophyceae</taxon>
        <taxon>Chlorellales</taxon>
        <taxon>Chlorellaceae</taxon>
        <taxon>Auxenochlorella</taxon>
    </lineage>
</organism>
<dbReference type="GO" id="GO:0005634">
    <property type="term" value="C:nucleus"/>
    <property type="evidence" value="ECO:0007669"/>
    <property type="project" value="TreeGrafter"/>
</dbReference>
<evidence type="ECO:0000313" key="2">
    <source>
        <dbReference type="EMBL" id="JAT75140.1"/>
    </source>
</evidence>
<dbReference type="InterPro" id="IPR008812">
    <property type="entry name" value="Ran_GTP-bd-rel"/>
</dbReference>
<dbReference type="PANTHER" id="PTHR31010">
    <property type="entry name" value="RAN-SPECIFIC GTPASE-ACTIVATING PROTEIN 30-RELATED"/>
    <property type="match status" value="1"/>
</dbReference>
<dbReference type="GO" id="GO:0030695">
    <property type="term" value="F:GTPase regulator activity"/>
    <property type="evidence" value="ECO:0007669"/>
    <property type="project" value="TreeGrafter"/>
</dbReference>
<feature type="region of interest" description="Disordered" evidence="1">
    <location>
        <begin position="319"/>
        <end position="359"/>
    </location>
</feature>
<reference evidence="2" key="1">
    <citation type="submission" date="2015-08" db="EMBL/GenBank/DDBJ databases">
        <authorList>
            <person name="Babu N.S."/>
            <person name="Beckwith C.J."/>
            <person name="Beseler K.G."/>
            <person name="Brison A."/>
            <person name="Carone J.V."/>
            <person name="Caskin T.P."/>
            <person name="Diamond M."/>
            <person name="Durham M.E."/>
            <person name="Foxe J.M."/>
            <person name="Go M."/>
            <person name="Henderson B.A."/>
            <person name="Jones I.B."/>
            <person name="McGettigan J.A."/>
            <person name="Micheletti S.J."/>
            <person name="Nasrallah M.E."/>
            <person name="Ortiz D."/>
            <person name="Piller C.R."/>
            <person name="Privatt S.R."/>
            <person name="Schneider S.L."/>
            <person name="Sharp S."/>
            <person name="Smith T.C."/>
            <person name="Stanton J.D."/>
            <person name="Ullery H.E."/>
            <person name="Wilson R.J."/>
            <person name="Serrano M.G."/>
            <person name="Buck G."/>
            <person name="Lee V."/>
            <person name="Wang Y."/>
            <person name="Carvalho R."/>
            <person name="Voegtly L."/>
            <person name="Shi R."/>
            <person name="Duckworth R."/>
            <person name="Johnson A."/>
            <person name="Loviza R."/>
            <person name="Walstead R."/>
            <person name="Shah Z."/>
            <person name="Kiflezghi M."/>
            <person name="Wade K."/>
            <person name="Ball S.L."/>
            <person name="Bradley K.W."/>
            <person name="Asai D.J."/>
            <person name="Bowman C.A."/>
            <person name="Russell D.A."/>
            <person name="Pope W.H."/>
            <person name="Jacobs-Sera D."/>
            <person name="Hendrix R.W."/>
            <person name="Hatfull G.F."/>
        </authorList>
    </citation>
    <scope>NUCLEOTIDE SEQUENCE</scope>
</reference>
<feature type="non-terminal residue" evidence="2">
    <location>
        <position position="1"/>
    </location>
</feature>
<dbReference type="PANTHER" id="PTHR31010:SF2">
    <property type="entry name" value="RAN-SPECIFIC GTPASE-ACTIVATING PROTEIN 30"/>
    <property type="match status" value="1"/>
</dbReference>